<feature type="modified residue" description="4-aspartylphosphate" evidence="1">
    <location>
        <position position="243"/>
    </location>
</feature>
<accession>A0A0B0EJF0</accession>
<evidence type="ECO:0000259" key="3">
    <source>
        <dbReference type="PROSITE" id="PS50851"/>
    </source>
</evidence>
<dbReference type="InterPro" id="IPR036061">
    <property type="entry name" value="CheW-like_dom_sf"/>
</dbReference>
<dbReference type="AlphaFoldDB" id="A0A0B0EJF0"/>
<dbReference type="Proteomes" id="UP000030652">
    <property type="component" value="Unassembled WGS sequence"/>
</dbReference>
<dbReference type="SUPFAM" id="SSF52172">
    <property type="entry name" value="CheY-like"/>
    <property type="match status" value="1"/>
</dbReference>
<dbReference type="Pfam" id="PF00072">
    <property type="entry name" value="Response_reg"/>
    <property type="match status" value="1"/>
</dbReference>
<dbReference type="PANTHER" id="PTHR47233:SF3">
    <property type="entry name" value="CHEMOTAXIS PROTEIN CHEV"/>
    <property type="match status" value="1"/>
</dbReference>
<keyword evidence="1" id="KW-0597">Phosphoprotein</keyword>
<dbReference type="SMART" id="SM00260">
    <property type="entry name" value="CheW"/>
    <property type="match status" value="1"/>
</dbReference>
<protein>
    <submittedName>
        <fullName evidence="4">CheW like chemotaxis response regulatory protein</fullName>
    </submittedName>
</protein>
<dbReference type="GO" id="GO:0006935">
    <property type="term" value="P:chemotaxis"/>
    <property type="evidence" value="ECO:0007669"/>
    <property type="project" value="InterPro"/>
</dbReference>
<dbReference type="SMART" id="SM00448">
    <property type="entry name" value="REC"/>
    <property type="match status" value="1"/>
</dbReference>
<dbReference type="InterPro" id="IPR011006">
    <property type="entry name" value="CheY-like_superfamily"/>
</dbReference>
<dbReference type="Pfam" id="PF01584">
    <property type="entry name" value="CheW"/>
    <property type="match status" value="1"/>
</dbReference>
<dbReference type="SUPFAM" id="SSF50341">
    <property type="entry name" value="CheW-like"/>
    <property type="match status" value="1"/>
</dbReference>
<feature type="domain" description="CheW-like" evidence="3">
    <location>
        <begin position="14"/>
        <end position="156"/>
    </location>
</feature>
<feature type="domain" description="Response regulatory" evidence="2">
    <location>
        <begin position="180"/>
        <end position="310"/>
    </location>
</feature>
<dbReference type="InterPro" id="IPR024181">
    <property type="entry name" value="Chemotax_regulator_CheV"/>
</dbReference>
<proteinExistence type="predicted"/>
<name>A0A0B0EJF0_9BACT</name>
<dbReference type="EMBL" id="JRYO01000071">
    <property type="protein sequence ID" value="KHE93182.1"/>
    <property type="molecule type" value="Genomic_DNA"/>
</dbReference>
<sequence length="317" mass="35538">MVSQEILLESGTNELELLTFVLGNQSFGLNVLKVQSIQQYDSSALTKIPMAHHAMLGMILYRDKTIPLIDLHAALDLKNKYEAGDKWIVIVTEFNNVVNGFLVNDVNRIYRLNWENFIPLDRVVGSCVKSITGSIRIDDTDIMVVDLEYILSVISPNLAISDINDETANLSSRMSREEVQVFFAEDSITIRSNVIRILEKAGYKNVRSFEDGQQAYDALVALRDQVDTNGSDMAKLPHVLISDIEMPQLDGLSLCKKIKTDIQLDQIIVIMFSSLINTQMLFKCKSVGADNSIAKPEMNRLVAMLDELCLDSSKVFP</sequence>
<dbReference type="eggNOG" id="COG0835">
    <property type="taxonomic scope" value="Bacteria"/>
</dbReference>
<organism evidence="4 5">
    <name type="scientific">Candidatus Scalindua brodae</name>
    <dbReference type="NCBI Taxonomy" id="237368"/>
    <lineage>
        <taxon>Bacteria</taxon>
        <taxon>Pseudomonadati</taxon>
        <taxon>Planctomycetota</taxon>
        <taxon>Candidatus Brocadiia</taxon>
        <taxon>Candidatus Brocadiales</taxon>
        <taxon>Candidatus Scalinduaceae</taxon>
        <taxon>Candidatus Scalindua</taxon>
    </lineage>
</organism>
<gene>
    <name evidence="4" type="primary">cheV</name>
    <name evidence="4" type="ORF">SCABRO_01101</name>
</gene>
<dbReference type="eggNOG" id="COG3706">
    <property type="taxonomic scope" value="Bacteria"/>
</dbReference>
<comment type="caution">
    <text evidence="4">The sequence shown here is derived from an EMBL/GenBank/DDBJ whole genome shotgun (WGS) entry which is preliminary data.</text>
</comment>
<dbReference type="InterPro" id="IPR001789">
    <property type="entry name" value="Sig_transdc_resp-reg_receiver"/>
</dbReference>
<dbReference type="PIRSF" id="PIRSF002867">
    <property type="entry name" value="CheV"/>
    <property type="match status" value="1"/>
</dbReference>
<reference evidence="4 5" key="1">
    <citation type="submission" date="2014-10" db="EMBL/GenBank/DDBJ databases">
        <title>Draft genome of anammox bacterium scalindua brodae, obtained using differential coverage binning of sequence data from two enrichment reactors.</title>
        <authorList>
            <person name="Speth D.R."/>
            <person name="Russ L."/>
            <person name="Kartal B."/>
            <person name="Op den Camp H.J."/>
            <person name="Dutilh B.E."/>
            <person name="Jetten M.S."/>
        </authorList>
    </citation>
    <scope>NUCLEOTIDE SEQUENCE [LARGE SCALE GENOMIC DNA]</scope>
    <source>
        <strain evidence="4">RU1</strain>
    </source>
</reference>
<dbReference type="Gene3D" id="3.40.50.2300">
    <property type="match status" value="1"/>
</dbReference>
<dbReference type="PROSITE" id="PS50851">
    <property type="entry name" value="CHEW"/>
    <property type="match status" value="1"/>
</dbReference>
<evidence type="ECO:0000256" key="1">
    <source>
        <dbReference type="PROSITE-ProRule" id="PRU00169"/>
    </source>
</evidence>
<dbReference type="PROSITE" id="PS50110">
    <property type="entry name" value="RESPONSE_REGULATORY"/>
    <property type="match status" value="1"/>
</dbReference>
<dbReference type="Gene3D" id="2.40.50.180">
    <property type="entry name" value="CheA-289, Domain 4"/>
    <property type="match status" value="1"/>
</dbReference>
<dbReference type="InterPro" id="IPR002545">
    <property type="entry name" value="CheW-lke_dom"/>
</dbReference>
<evidence type="ECO:0000313" key="4">
    <source>
        <dbReference type="EMBL" id="KHE93182.1"/>
    </source>
</evidence>
<dbReference type="Gene3D" id="2.30.30.40">
    <property type="entry name" value="SH3 Domains"/>
    <property type="match status" value="1"/>
</dbReference>
<dbReference type="GO" id="GO:0000160">
    <property type="term" value="P:phosphorelay signal transduction system"/>
    <property type="evidence" value="ECO:0007669"/>
    <property type="project" value="InterPro"/>
</dbReference>
<evidence type="ECO:0000313" key="5">
    <source>
        <dbReference type="Proteomes" id="UP000030652"/>
    </source>
</evidence>
<dbReference type="PANTHER" id="PTHR47233">
    <property type="entry name" value="CHEMOTAXIS PROTEIN CHEV"/>
    <property type="match status" value="1"/>
</dbReference>
<evidence type="ECO:0000259" key="2">
    <source>
        <dbReference type="PROSITE" id="PS50110"/>
    </source>
</evidence>